<evidence type="ECO:0000256" key="1">
    <source>
        <dbReference type="ARBA" id="ARBA00004477"/>
    </source>
</evidence>
<gene>
    <name evidence="10" type="ORF">ACLA_058770</name>
</gene>
<dbReference type="Proteomes" id="UP000006701">
    <property type="component" value="Unassembled WGS sequence"/>
</dbReference>
<dbReference type="eggNOG" id="ENOG502S2C7">
    <property type="taxonomic scope" value="Eukaryota"/>
</dbReference>
<evidence type="ECO:0000256" key="9">
    <source>
        <dbReference type="SAM" id="Phobius"/>
    </source>
</evidence>
<dbReference type="PANTHER" id="PTHR13085">
    <property type="entry name" value="MICROSOMAL SIGNAL PEPTIDASE 25 KDA SUBUNIT"/>
    <property type="match status" value="1"/>
</dbReference>
<name>A1C475_ASPCL</name>
<dbReference type="PANTHER" id="PTHR13085:SF0">
    <property type="entry name" value="SIGNAL PEPTIDASE COMPLEX SUBUNIT 2"/>
    <property type="match status" value="1"/>
</dbReference>
<sequence length="205" mass="23015">MASSSAPKVPVYSVNDLKSTTDDALVPYLCNLPQPYTFTQDHSKSNVRFILGYSAVAIAAFTFYADRKLGWEATTSPWIIAAVFSYFVLNSVLTYWVWAVEAGEVFRGKRKSGETISIQSFAKKHSPLYKLRIVYTSPSNKVLQEKEIETPFTKWFSAEGFFHPEPLRSWLATEVEVLRLAAKETERKTGGVGSVVGVQDSKNRK</sequence>
<feature type="transmembrane region" description="Helical" evidence="9">
    <location>
        <begin position="47"/>
        <end position="65"/>
    </location>
</feature>
<dbReference type="VEuPathDB" id="FungiDB:ACLA_058770"/>
<dbReference type="GO" id="GO:0006465">
    <property type="term" value="P:signal peptide processing"/>
    <property type="evidence" value="ECO:0007669"/>
    <property type="project" value="InterPro"/>
</dbReference>
<protein>
    <recommendedName>
        <fullName evidence="3">Signal peptidase complex subunit 2</fullName>
    </recommendedName>
</protein>
<dbReference type="EMBL" id="DS026990">
    <property type="protein sequence ID" value="EAW15215.1"/>
    <property type="molecule type" value="Genomic_DNA"/>
</dbReference>
<evidence type="ECO:0000256" key="7">
    <source>
        <dbReference type="ARBA" id="ARBA00023136"/>
    </source>
</evidence>
<keyword evidence="5" id="KW-0256">Endoplasmic reticulum</keyword>
<dbReference type="GO" id="GO:0045047">
    <property type="term" value="P:protein targeting to ER"/>
    <property type="evidence" value="ECO:0007669"/>
    <property type="project" value="TreeGrafter"/>
</dbReference>
<evidence type="ECO:0000256" key="8">
    <source>
        <dbReference type="ARBA" id="ARBA00045608"/>
    </source>
</evidence>
<reference evidence="10 11" key="1">
    <citation type="journal article" date="2008" name="PLoS Genet.">
        <title>Genomic islands in the pathogenic filamentous fungus Aspergillus fumigatus.</title>
        <authorList>
            <person name="Fedorova N.D."/>
            <person name="Khaldi N."/>
            <person name="Joardar V.S."/>
            <person name="Maiti R."/>
            <person name="Amedeo P."/>
            <person name="Anderson M.J."/>
            <person name="Crabtree J."/>
            <person name="Silva J.C."/>
            <person name="Badger J.H."/>
            <person name="Albarraq A."/>
            <person name="Angiuoli S."/>
            <person name="Bussey H."/>
            <person name="Bowyer P."/>
            <person name="Cotty P.J."/>
            <person name="Dyer P.S."/>
            <person name="Egan A."/>
            <person name="Galens K."/>
            <person name="Fraser-Liggett C.M."/>
            <person name="Haas B.J."/>
            <person name="Inman J.M."/>
            <person name="Kent R."/>
            <person name="Lemieux S."/>
            <person name="Malavazi I."/>
            <person name="Orvis J."/>
            <person name="Roemer T."/>
            <person name="Ronning C.M."/>
            <person name="Sundaram J.P."/>
            <person name="Sutton G."/>
            <person name="Turner G."/>
            <person name="Venter J.C."/>
            <person name="White O.R."/>
            <person name="Whitty B.R."/>
            <person name="Youngman P."/>
            <person name="Wolfe K.H."/>
            <person name="Goldman G.H."/>
            <person name="Wortman J.R."/>
            <person name="Jiang B."/>
            <person name="Denning D.W."/>
            <person name="Nierman W.C."/>
        </authorList>
    </citation>
    <scope>NUCLEOTIDE SEQUENCE [LARGE SCALE GENOMIC DNA]</scope>
    <source>
        <strain evidence="11">ATCC 1007 / CBS 513.65 / DSM 816 / NCTC 3887 / NRRL 1</strain>
    </source>
</reference>
<evidence type="ECO:0000313" key="10">
    <source>
        <dbReference type="EMBL" id="EAW15215.1"/>
    </source>
</evidence>
<dbReference type="Pfam" id="PF06703">
    <property type="entry name" value="SPC25"/>
    <property type="match status" value="1"/>
</dbReference>
<dbReference type="KEGG" id="act:ACLA_058770"/>
<dbReference type="GO" id="GO:0005787">
    <property type="term" value="C:signal peptidase complex"/>
    <property type="evidence" value="ECO:0007669"/>
    <property type="project" value="InterPro"/>
</dbReference>
<dbReference type="OrthoDB" id="29558at2759"/>
<keyword evidence="6 9" id="KW-1133">Transmembrane helix</keyword>
<evidence type="ECO:0000313" key="11">
    <source>
        <dbReference type="Proteomes" id="UP000006701"/>
    </source>
</evidence>
<feature type="transmembrane region" description="Helical" evidence="9">
    <location>
        <begin position="77"/>
        <end position="100"/>
    </location>
</feature>
<proteinExistence type="inferred from homology"/>
<comment type="function">
    <text evidence="8">Component of the signal peptidase complex (SPC) which catalyzes the cleavage of N-terminal signal sequences from nascent proteins as they are translocated into the lumen of the endoplasmic reticulum. Enhances the enzymatic activity of SPC and facilitates the interactions between different components of the translocation site.</text>
</comment>
<evidence type="ECO:0000256" key="3">
    <source>
        <dbReference type="ARBA" id="ARBA00017057"/>
    </source>
</evidence>
<keyword evidence="4 9" id="KW-0812">Transmembrane</keyword>
<accession>A1C475</accession>
<dbReference type="OMA" id="KHACDDA"/>
<dbReference type="GeneID" id="4708739"/>
<comment type="subcellular location">
    <subcellularLocation>
        <location evidence="1">Endoplasmic reticulum membrane</location>
        <topology evidence="1">Multi-pass membrane protein</topology>
    </subcellularLocation>
</comment>
<keyword evidence="7 9" id="KW-0472">Membrane</keyword>
<organism evidence="10 11">
    <name type="scientific">Aspergillus clavatus (strain ATCC 1007 / CBS 513.65 / DSM 816 / NCTC 3887 / NRRL 1 / QM 1276 / 107)</name>
    <dbReference type="NCBI Taxonomy" id="344612"/>
    <lineage>
        <taxon>Eukaryota</taxon>
        <taxon>Fungi</taxon>
        <taxon>Dikarya</taxon>
        <taxon>Ascomycota</taxon>
        <taxon>Pezizomycotina</taxon>
        <taxon>Eurotiomycetes</taxon>
        <taxon>Eurotiomycetidae</taxon>
        <taxon>Eurotiales</taxon>
        <taxon>Aspergillaceae</taxon>
        <taxon>Aspergillus</taxon>
        <taxon>Aspergillus subgen. Fumigati</taxon>
    </lineage>
</organism>
<comment type="similarity">
    <text evidence="2">Belongs to the SPCS2 family.</text>
</comment>
<dbReference type="RefSeq" id="XP_001276641.1">
    <property type="nucleotide sequence ID" value="XM_001276640.1"/>
</dbReference>
<evidence type="ECO:0000256" key="6">
    <source>
        <dbReference type="ARBA" id="ARBA00022989"/>
    </source>
</evidence>
<evidence type="ECO:0000256" key="5">
    <source>
        <dbReference type="ARBA" id="ARBA00022824"/>
    </source>
</evidence>
<dbReference type="HOGENOM" id="CLU_089740_1_0_1"/>
<keyword evidence="11" id="KW-1185">Reference proteome</keyword>
<evidence type="ECO:0000256" key="4">
    <source>
        <dbReference type="ARBA" id="ARBA00022692"/>
    </source>
</evidence>
<dbReference type="InterPro" id="IPR009582">
    <property type="entry name" value="Spc2/SPCS2"/>
</dbReference>
<evidence type="ECO:0000256" key="2">
    <source>
        <dbReference type="ARBA" id="ARBA00007324"/>
    </source>
</evidence>
<dbReference type="AlphaFoldDB" id="A1C475"/>